<keyword evidence="1" id="KW-0472">Membrane</keyword>
<name>A0A1D1VYJ1_RAMVA</name>
<evidence type="ECO:0000256" key="1">
    <source>
        <dbReference type="SAM" id="Phobius"/>
    </source>
</evidence>
<evidence type="ECO:0008006" key="4">
    <source>
        <dbReference type="Google" id="ProtNLM"/>
    </source>
</evidence>
<keyword evidence="1" id="KW-0812">Transmembrane</keyword>
<sequence>MDPPWVLKKTFPEDDPCLDGSMKTYWGGVWIFALDTVCKSLRMRCKIYGPVPSPDSVFYGDSVALRDIVTGKADMGVHTMLITASRFESGNYSMIPSLISRSYGMVVHKRHLVSDVATSSQRMLFYTFTPTAWAGIGVLLLVIFTALLLSQKLRTTKFGRTARWSDLWFDVFMGVVSNTWPGHLTVFKRNLVSSITLIITSVVFSLMVVTLFKTTLPSKLATSPLAKLPFTTMEELLLTDFKIYGAVAVKESLKNTRKKIIQTLATRMEGVSGKDLENYYQFISRDEATRAVYMIPEEGRAVLSTDYSCDFVEAIAHVQDYPAAQFWFRNGSRLFKKFSRQ</sequence>
<keyword evidence="1" id="KW-1133">Transmembrane helix</keyword>
<feature type="transmembrane region" description="Helical" evidence="1">
    <location>
        <begin position="192"/>
        <end position="212"/>
    </location>
</feature>
<accession>A0A1D1VYJ1</accession>
<evidence type="ECO:0000313" key="3">
    <source>
        <dbReference type="Proteomes" id="UP000186922"/>
    </source>
</evidence>
<keyword evidence="3" id="KW-1185">Reference proteome</keyword>
<protein>
    <recommendedName>
        <fullName evidence="4">Ionotropic glutamate receptor C-terminal domain-containing protein</fullName>
    </recommendedName>
</protein>
<dbReference type="Proteomes" id="UP000186922">
    <property type="component" value="Unassembled WGS sequence"/>
</dbReference>
<organism evidence="2 3">
    <name type="scientific">Ramazzottius varieornatus</name>
    <name type="common">Water bear</name>
    <name type="synonym">Tardigrade</name>
    <dbReference type="NCBI Taxonomy" id="947166"/>
    <lineage>
        <taxon>Eukaryota</taxon>
        <taxon>Metazoa</taxon>
        <taxon>Ecdysozoa</taxon>
        <taxon>Tardigrada</taxon>
        <taxon>Eutardigrada</taxon>
        <taxon>Parachela</taxon>
        <taxon>Hypsibioidea</taxon>
        <taxon>Ramazzottiidae</taxon>
        <taxon>Ramazzottius</taxon>
    </lineage>
</organism>
<dbReference type="SUPFAM" id="SSF53850">
    <property type="entry name" value="Periplasmic binding protein-like II"/>
    <property type="match status" value="1"/>
</dbReference>
<gene>
    <name evidence="2" type="primary">RvY_16461-1</name>
    <name evidence="2" type="synonym">RvY_16461.1</name>
    <name evidence="2" type="ORF">RvY_16461</name>
</gene>
<dbReference type="OrthoDB" id="10632100at2759"/>
<dbReference type="AlphaFoldDB" id="A0A1D1VYJ1"/>
<reference evidence="2 3" key="1">
    <citation type="journal article" date="2016" name="Nat. Commun.">
        <title>Extremotolerant tardigrade genome and improved radiotolerance of human cultured cells by tardigrade-unique protein.</title>
        <authorList>
            <person name="Hashimoto T."/>
            <person name="Horikawa D.D."/>
            <person name="Saito Y."/>
            <person name="Kuwahara H."/>
            <person name="Kozuka-Hata H."/>
            <person name="Shin-I T."/>
            <person name="Minakuchi Y."/>
            <person name="Ohishi K."/>
            <person name="Motoyama A."/>
            <person name="Aizu T."/>
            <person name="Enomoto A."/>
            <person name="Kondo K."/>
            <person name="Tanaka S."/>
            <person name="Hara Y."/>
            <person name="Koshikawa S."/>
            <person name="Sagara H."/>
            <person name="Miura T."/>
            <person name="Yokobori S."/>
            <person name="Miyagawa K."/>
            <person name="Suzuki Y."/>
            <person name="Kubo T."/>
            <person name="Oyama M."/>
            <person name="Kohara Y."/>
            <person name="Fujiyama A."/>
            <person name="Arakawa K."/>
            <person name="Katayama T."/>
            <person name="Toyoda A."/>
            <person name="Kunieda T."/>
        </authorList>
    </citation>
    <scope>NUCLEOTIDE SEQUENCE [LARGE SCALE GENOMIC DNA]</scope>
    <source>
        <strain evidence="2 3">YOKOZUNA-1</strain>
    </source>
</reference>
<comment type="caution">
    <text evidence="2">The sequence shown here is derived from an EMBL/GenBank/DDBJ whole genome shotgun (WGS) entry which is preliminary data.</text>
</comment>
<feature type="transmembrane region" description="Helical" evidence="1">
    <location>
        <begin position="123"/>
        <end position="149"/>
    </location>
</feature>
<dbReference type="EMBL" id="BDGG01000013">
    <property type="protein sequence ID" value="GAV06480.1"/>
    <property type="molecule type" value="Genomic_DNA"/>
</dbReference>
<evidence type="ECO:0000313" key="2">
    <source>
        <dbReference type="EMBL" id="GAV06480.1"/>
    </source>
</evidence>
<proteinExistence type="predicted"/>